<dbReference type="EMBL" id="LKEJ01000007">
    <property type="protein sequence ID" value="KTB72048.1"/>
    <property type="molecule type" value="Genomic_DNA"/>
</dbReference>
<feature type="region of interest" description="Disordered" evidence="1">
    <location>
        <begin position="1"/>
        <end position="26"/>
    </location>
</feature>
<feature type="compositionally biased region" description="Polar residues" evidence="1">
    <location>
        <begin position="7"/>
        <end position="17"/>
    </location>
</feature>
<sequence>MGEAKQRGTQAERSAQSAEAKRKTAESLGLVRRDLNDVREELRLPQDASFLGYVVHIPASDEFLADFKDSPLATSRSWTKSPGLAQRFEHFADAYKLAREDREIVVGLFETATQFVVAEARPRGSRDCCGAVRNRYAVCSR</sequence>
<proteinExistence type="predicted"/>
<comment type="caution">
    <text evidence="2">The sequence shown here is derived from an EMBL/GenBank/DDBJ whole genome shotgun (WGS) entry which is preliminary data.</text>
</comment>
<name>A0A0W0IG94_PSEVI</name>
<accession>A0A0W0IG94</accession>
<gene>
    <name evidence="2" type="ORF">AO067_08175</name>
</gene>
<evidence type="ECO:0000313" key="2">
    <source>
        <dbReference type="EMBL" id="KTB72048.1"/>
    </source>
</evidence>
<dbReference type="AlphaFoldDB" id="A0A0W0IG94"/>
<reference evidence="2 3" key="1">
    <citation type="submission" date="2015-09" db="EMBL/GenBank/DDBJ databases">
        <title>Genome sequence of ICMP 13104.</title>
        <authorList>
            <person name="Visnovsky S."/>
            <person name="Lu A."/>
            <person name="Panda P."/>
            <person name="Pitman A."/>
        </authorList>
    </citation>
    <scope>NUCLEOTIDE SEQUENCE [LARGE SCALE GENOMIC DNA]</scope>
    <source>
        <strain evidence="2 3">ICMP 13104</strain>
    </source>
</reference>
<evidence type="ECO:0000256" key="1">
    <source>
        <dbReference type="SAM" id="MobiDB-lite"/>
    </source>
</evidence>
<keyword evidence="3" id="KW-1185">Reference proteome</keyword>
<evidence type="ECO:0000313" key="3">
    <source>
        <dbReference type="Proteomes" id="UP000053048"/>
    </source>
</evidence>
<dbReference type="Proteomes" id="UP000053048">
    <property type="component" value="Unassembled WGS sequence"/>
</dbReference>
<protein>
    <submittedName>
        <fullName evidence="2">Uncharacterized protein</fullName>
    </submittedName>
</protein>
<organism evidence="2 3">
    <name type="scientific">Pseudomonas viridiflava ICMP 13104</name>
    <dbReference type="NCBI Taxonomy" id="1198305"/>
    <lineage>
        <taxon>Bacteria</taxon>
        <taxon>Pseudomonadati</taxon>
        <taxon>Pseudomonadota</taxon>
        <taxon>Gammaproteobacteria</taxon>
        <taxon>Pseudomonadales</taxon>
        <taxon>Pseudomonadaceae</taxon>
        <taxon>Pseudomonas</taxon>
    </lineage>
</organism>